<dbReference type="Pfam" id="PF01041">
    <property type="entry name" value="DegT_DnrJ_EryC1"/>
    <property type="match status" value="1"/>
</dbReference>
<evidence type="ECO:0000313" key="5">
    <source>
        <dbReference type="EMBL" id="CAE0032614.1"/>
    </source>
</evidence>
<evidence type="ECO:0000313" key="1">
    <source>
        <dbReference type="EMBL" id="CAE0032606.1"/>
    </source>
</evidence>
<dbReference type="InterPro" id="IPR000653">
    <property type="entry name" value="DegT/StrS_aminotransferase"/>
</dbReference>
<dbReference type="GO" id="GO:0000271">
    <property type="term" value="P:polysaccharide biosynthetic process"/>
    <property type="evidence" value="ECO:0007669"/>
    <property type="project" value="TreeGrafter"/>
</dbReference>
<dbReference type="GO" id="GO:0030170">
    <property type="term" value="F:pyridoxal phosphate binding"/>
    <property type="evidence" value="ECO:0007669"/>
    <property type="project" value="TreeGrafter"/>
</dbReference>
<evidence type="ECO:0000313" key="2">
    <source>
        <dbReference type="EMBL" id="CAE0032607.1"/>
    </source>
</evidence>
<dbReference type="Gene3D" id="3.90.1150.10">
    <property type="entry name" value="Aspartate Aminotransferase, domain 1"/>
    <property type="match status" value="1"/>
</dbReference>
<dbReference type="CDD" id="cd00616">
    <property type="entry name" value="AHBA_syn"/>
    <property type="match status" value="1"/>
</dbReference>
<dbReference type="InterPro" id="IPR015422">
    <property type="entry name" value="PyrdxlP-dep_Trfase_small"/>
</dbReference>
<dbReference type="SUPFAM" id="SSF53383">
    <property type="entry name" value="PLP-dependent transferases"/>
    <property type="match status" value="1"/>
</dbReference>
<dbReference type="EMBL" id="HBHW01000713">
    <property type="protein sequence ID" value="CAE0032610.1"/>
    <property type="molecule type" value="Transcribed_RNA"/>
</dbReference>
<evidence type="ECO:0000313" key="4">
    <source>
        <dbReference type="EMBL" id="CAE0032610.1"/>
    </source>
</evidence>
<dbReference type="EMBL" id="HBHW01000709">
    <property type="protein sequence ID" value="CAE0032606.1"/>
    <property type="molecule type" value="Transcribed_RNA"/>
</dbReference>
<dbReference type="GO" id="GO:0008483">
    <property type="term" value="F:transaminase activity"/>
    <property type="evidence" value="ECO:0007669"/>
    <property type="project" value="TreeGrafter"/>
</dbReference>
<name>A0A7S2Z9Q9_9RHOD</name>
<dbReference type="AlphaFoldDB" id="A0A7S2Z9Q9"/>
<dbReference type="InterPro" id="IPR015424">
    <property type="entry name" value="PyrdxlP-dep_Trfase"/>
</dbReference>
<dbReference type="EMBL" id="HBHW01000711">
    <property type="protein sequence ID" value="CAE0032608.1"/>
    <property type="molecule type" value="Transcribed_RNA"/>
</dbReference>
<organism evidence="2">
    <name type="scientific">Rhodosorus marinus</name>
    <dbReference type="NCBI Taxonomy" id="101924"/>
    <lineage>
        <taxon>Eukaryota</taxon>
        <taxon>Rhodophyta</taxon>
        <taxon>Stylonematophyceae</taxon>
        <taxon>Stylonematales</taxon>
        <taxon>Stylonemataceae</taxon>
        <taxon>Rhodosorus</taxon>
    </lineage>
</organism>
<dbReference type="PIRSF" id="PIRSF000390">
    <property type="entry name" value="PLP_StrS"/>
    <property type="match status" value="1"/>
</dbReference>
<dbReference type="PANTHER" id="PTHR30244">
    <property type="entry name" value="TRANSAMINASE"/>
    <property type="match status" value="1"/>
</dbReference>
<dbReference type="EMBL" id="HBHW01000710">
    <property type="protein sequence ID" value="CAE0032607.1"/>
    <property type="molecule type" value="Transcribed_RNA"/>
</dbReference>
<dbReference type="PANTHER" id="PTHR30244:SF42">
    <property type="entry name" value="UDP-2-ACETAMIDO-2-DEOXY-3-OXO-D-GLUCURONATE AMINOTRANSFERASE"/>
    <property type="match status" value="1"/>
</dbReference>
<protein>
    <recommendedName>
        <fullName evidence="6">Aminotransferase DegT</fullName>
    </recommendedName>
</protein>
<evidence type="ECO:0000313" key="3">
    <source>
        <dbReference type="EMBL" id="CAE0032608.1"/>
    </source>
</evidence>
<dbReference type="EMBL" id="HBHW01000717">
    <property type="protein sequence ID" value="CAE0032614.1"/>
    <property type="molecule type" value="Transcribed_RNA"/>
</dbReference>
<sequence length="380" mass="40882">MGAIPLVDLRRENEVLGQEMRSAVSGVMDRGEYIMGREVRELEEKLKKYCGASHCICVSSGTDALLLALMALGVGENDEVITSPFSWVSSAEVIAFLGAKVVFVDVNPETYLIEPEAVKAAVTPRTKAVIPVSIFGQMADVVGIQDAVGSSIPVIEDGAQSFGARRGELSSCGSSVIGTTSFFPTKPLACCGDGGAVFTSDGTIAATIRSLRVHGKDGVTKLFSSVGMNARLDTMQAAILLVKLKHLDSMLEKRVLAAQRYAEMLEDVEGVKAPVATASAKHVYAVYTIRIGKSANQSAEERRERVRQGFLQNEIGFAIYYDRSIHQQPAYAAFASGRTFPSCEEASDEVISLPIHPWLTYDDQVTIVSVLKTALDSCET</sequence>
<reference evidence="2" key="1">
    <citation type="submission" date="2021-01" db="EMBL/GenBank/DDBJ databases">
        <authorList>
            <person name="Corre E."/>
            <person name="Pelletier E."/>
            <person name="Niang G."/>
            <person name="Scheremetjew M."/>
            <person name="Finn R."/>
            <person name="Kale V."/>
            <person name="Holt S."/>
            <person name="Cochrane G."/>
            <person name="Meng A."/>
            <person name="Brown T."/>
            <person name="Cohen L."/>
        </authorList>
    </citation>
    <scope>NUCLEOTIDE SEQUENCE</scope>
    <source>
        <strain evidence="2">CCMP 769</strain>
    </source>
</reference>
<gene>
    <name evidence="1" type="ORF">RMAR00112_LOCUS546</name>
    <name evidence="2" type="ORF">RMAR00112_LOCUS547</name>
    <name evidence="3" type="ORF">RMAR00112_LOCUS548</name>
    <name evidence="4" type="ORF">RMAR00112_LOCUS550</name>
    <name evidence="5" type="ORF">RMAR00112_LOCUS554</name>
</gene>
<dbReference type="InterPro" id="IPR015421">
    <property type="entry name" value="PyrdxlP-dep_Trfase_major"/>
</dbReference>
<proteinExistence type="predicted"/>
<dbReference type="Gene3D" id="3.40.640.10">
    <property type="entry name" value="Type I PLP-dependent aspartate aminotransferase-like (Major domain)"/>
    <property type="match status" value="1"/>
</dbReference>
<evidence type="ECO:0008006" key="6">
    <source>
        <dbReference type="Google" id="ProtNLM"/>
    </source>
</evidence>
<accession>A0A7S2Z9Q9</accession>